<evidence type="ECO:0000256" key="1">
    <source>
        <dbReference type="SAM" id="MobiDB-lite"/>
    </source>
</evidence>
<dbReference type="RefSeq" id="WP_341983039.1">
    <property type="nucleotide sequence ID" value="NZ_JBBYAF010000016.1"/>
</dbReference>
<feature type="compositionally biased region" description="Basic residues" evidence="1">
    <location>
        <begin position="30"/>
        <end position="41"/>
    </location>
</feature>
<dbReference type="Proteomes" id="UP001389717">
    <property type="component" value="Unassembled WGS sequence"/>
</dbReference>
<evidence type="ECO:0000313" key="2">
    <source>
        <dbReference type="EMBL" id="MEL3972599.1"/>
    </source>
</evidence>
<sequence length="74" mass="7985">MIGVEGEDSCGKSESGETPKERRGGSPAARGKRSLPRKSKAVFRGGIKAKAIKPPDKIETPSFSHYNETIKQDV</sequence>
<evidence type="ECO:0000313" key="3">
    <source>
        <dbReference type="Proteomes" id="UP001389717"/>
    </source>
</evidence>
<name>A0ABU9K931_9BACI</name>
<feature type="region of interest" description="Disordered" evidence="1">
    <location>
        <begin position="1"/>
        <end position="74"/>
    </location>
</feature>
<reference evidence="2 3" key="1">
    <citation type="submission" date="2024-04" db="EMBL/GenBank/DDBJ databases">
        <title>Bacillus oryzaecorticis sp. nov., a moderately halophilic bacterium isolated from rice husks.</title>
        <authorList>
            <person name="Zhu H.-S."/>
        </authorList>
    </citation>
    <scope>NUCLEOTIDE SEQUENCE [LARGE SCALE GENOMIC DNA]</scope>
    <source>
        <strain evidence="2 3">ZC255</strain>
    </source>
</reference>
<gene>
    <name evidence="2" type="ORF">AAEO50_09925</name>
</gene>
<organism evidence="2 3">
    <name type="scientific">Rossellomorea oryzaecorticis</name>
    <dbReference type="NCBI Taxonomy" id="1396505"/>
    <lineage>
        <taxon>Bacteria</taxon>
        <taxon>Bacillati</taxon>
        <taxon>Bacillota</taxon>
        <taxon>Bacilli</taxon>
        <taxon>Bacillales</taxon>
        <taxon>Bacillaceae</taxon>
        <taxon>Rossellomorea</taxon>
    </lineage>
</organism>
<feature type="compositionally biased region" description="Basic and acidic residues" evidence="1">
    <location>
        <begin position="9"/>
        <end position="24"/>
    </location>
</feature>
<accession>A0ABU9K931</accession>
<comment type="caution">
    <text evidence="2">The sequence shown here is derived from an EMBL/GenBank/DDBJ whole genome shotgun (WGS) entry which is preliminary data.</text>
</comment>
<protein>
    <submittedName>
        <fullName evidence="2">Uncharacterized protein</fullName>
    </submittedName>
</protein>
<proteinExistence type="predicted"/>
<keyword evidence="3" id="KW-1185">Reference proteome</keyword>
<dbReference type="EMBL" id="JBBYAF010000016">
    <property type="protein sequence ID" value="MEL3972599.1"/>
    <property type="molecule type" value="Genomic_DNA"/>
</dbReference>